<organism evidence="1">
    <name type="scientific">marine sediment metagenome</name>
    <dbReference type="NCBI Taxonomy" id="412755"/>
    <lineage>
        <taxon>unclassified sequences</taxon>
        <taxon>metagenomes</taxon>
        <taxon>ecological metagenomes</taxon>
    </lineage>
</organism>
<protein>
    <submittedName>
        <fullName evidence="1">Uncharacterized protein</fullName>
    </submittedName>
</protein>
<gene>
    <name evidence="1" type="ORF">LCGC14_1558180</name>
</gene>
<dbReference type="EMBL" id="LAZR01012005">
    <property type="protein sequence ID" value="KKM47806.1"/>
    <property type="molecule type" value="Genomic_DNA"/>
</dbReference>
<name>A0A0F9L4M7_9ZZZZ</name>
<reference evidence="1" key="1">
    <citation type="journal article" date="2015" name="Nature">
        <title>Complex archaea that bridge the gap between prokaryotes and eukaryotes.</title>
        <authorList>
            <person name="Spang A."/>
            <person name="Saw J.H."/>
            <person name="Jorgensen S.L."/>
            <person name="Zaremba-Niedzwiedzka K."/>
            <person name="Martijn J."/>
            <person name="Lind A.E."/>
            <person name="van Eijk R."/>
            <person name="Schleper C."/>
            <person name="Guy L."/>
            <person name="Ettema T.J."/>
        </authorList>
    </citation>
    <scope>NUCLEOTIDE SEQUENCE</scope>
</reference>
<feature type="non-terminal residue" evidence="1">
    <location>
        <position position="1"/>
    </location>
</feature>
<sequence length="98" mass="11522">FYGQSWFNDEAFQHTHARADVAMPREVFKGMPLMLSSQYTAADLAALWLENPKAAIWNYYLWTSDTDYHGQRVFVGQNGKGLEVHRYLHMTERWRVPV</sequence>
<accession>A0A0F9L4M7</accession>
<dbReference type="AlphaFoldDB" id="A0A0F9L4M7"/>
<comment type="caution">
    <text evidence="1">The sequence shown here is derived from an EMBL/GenBank/DDBJ whole genome shotgun (WGS) entry which is preliminary data.</text>
</comment>
<proteinExistence type="predicted"/>
<evidence type="ECO:0000313" key="1">
    <source>
        <dbReference type="EMBL" id="KKM47806.1"/>
    </source>
</evidence>